<dbReference type="SUPFAM" id="SSF47384">
    <property type="entry name" value="Homodimeric domain of signal transducing histidine kinase"/>
    <property type="match status" value="1"/>
</dbReference>
<dbReference type="PANTHER" id="PTHR43711:SF31">
    <property type="entry name" value="HISTIDINE KINASE"/>
    <property type="match status" value="1"/>
</dbReference>
<comment type="subcellular location">
    <subcellularLocation>
        <location evidence="2">Cell membrane</location>
        <topology evidence="2">Multi-pass membrane protein</topology>
    </subcellularLocation>
</comment>
<name>A0ABN1YQT5_9MICO</name>
<keyword evidence="5" id="KW-0597">Phosphoprotein</keyword>
<dbReference type="RefSeq" id="WP_343917711.1">
    <property type="nucleotide sequence ID" value="NZ_BAAAKK010000001.1"/>
</dbReference>
<dbReference type="InterPro" id="IPR036890">
    <property type="entry name" value="HATPase_C_sf"/>
</dbReference>
<dbReference type="Gene3D" id="1.10.287.130">
    <property type="match status" value="1"/>
</dbReference>
<feature type="transmembrane region" description="Helical" evidence="12">
    <location>
        <begin position="131"/>
        <end position="154"/>
    </location>
</feature>
<dbReference type="Gene3D" id="3.30.565.10">
    <property type="entry name" value="Histidine kinase-like ATPase, C-terminal domain"/>
    <property type="match status" value="1"/>
</dbReference>
<comment type="caution">
    <text evidence="14">The sequence shown here is derived from an EMBL/GenBank/DDBJ whole genome shotgun (WGS) entry which is preliminary data.</text>
</comment>
<dbReference type="InterPro" id="IPR007895">
    <property type="entry name" value="MASE1"/>
</dbReference>
<dbReference type="SMART" id="SM00388">
    <property type="entry name" value="HisKA"/>
    <property type="match status" value="1"/>
</dbReference>
<keyword evidence="11 12" id="KW-0472">Membrane</keyword>
<organism evidence="14 15">
    <name type="scientific">Agrococcus citreus</name>
    <dbReference type="NCBI Taxonomy" id="84643"/>
    <lineage>
        <taxon>Bacteria</taxon>
        <taxon>Bacillati</taxon>
        <taxon>Actinomycetota</taxon>
        <taxon>Actinomycetes</taxon>
        <taxon>Micrococcales</taxon>
        <taxon>Microbacteriaceae</taxon>
        <taxon>Agrococcus</taxon>
    </lineage>
</organism>
<evidence type="ECO:0000256" key="8">
    <source>
        <dbReference type="ARBA" id="ARBA00022777"/>
    </source>
</evidence>
<evidence type="ECO:0000259" key="13">
    <source>
        <dbReference type="PROSITE" id="PS50109"/>
    </source>
</evidence>
<feature type="transmembrane region" description="Helical" evidence="12">
    <location>
        <begin position="244"/>
        <end position="264"/>
    </location>
</feature>
<dbReference type="InterPro" id="IPR050736">
    <property type="entry name" value="Sensor_HK_Regulatory"/>
</dbReference>
<reference evidence="14 15" key="1">
    <citation type="journal article" date="2019" name="Int. J. Syst. Evol. Microbiol.">
        <title>The Global Catalogue of Microorganisms (GCM) 10K type strain sequencing project: providing services to taxonomists for standard genome sequencing and annotation.</title>
        <authorList>
            <consortium name="The Broad Institute Genomics Platform"/>
            <consortium name="The Broad Institute Genome Sequencing Center for Infectious Disease"/>
            <person name="Wu L."/>
            <person name="Ma J."/>
        </authorList>
    </citation>
    <scope>NUCLEOTIDE SEQUENCE [LARGE SCALE GENOMIC DNA]</scope>
    <source>
        <strain evidence="14 15">JCM 12398</strain>
    </source>
</reference>
<dbReference type="SMART" id="SM00387">
    <property type="entry name" value="HATPase_c"/>
    <property type="match status" value="1"/>
</dbReference>
<feature type="transmembrane region" description="Helical" evidence="12">
    <location>
        <begin position="75"/>
        <end position="91"/>
    </location>
</feature>
<evidence type="ECO:0000256" key="2">
    <source>
        <dbReference type="ARBA" id="ARBA00004651"/>
    </source>
</evidence>
<dbReference type="InterPro" id="IPR003594">
    <property type="entry name" value="HATPase_dom"/>
</dbReference>
<dbReference type="Pfam" id="PF00512">
    <property type="entry name" value="HisKA"/>
    <property type="match status" value="1"/>
</dbReference>
<dbReference type="PANTHER" id="PTHR43711">
    <property type="entry name" value="TWO-COMPONENT HISTIDINE KINASE"/>
    <property type="match status" value="1"/>
</dbReference>
<evidence type="ECO:0000313" key="15">
    <source>
        <dbReference type="Proteomes" id="UP001501266"/>
    </source>
</evidence>
<evidence type="ECO:0000256" key="12">
    <source>
        <dbReference type="SAM" id="Phobius"/>
    </source>
</evidence>
<evidence type="ECO:0000256" key="7">
    <source>
        <dbReference type="ARBA" id="ARBA00022692"/>
    </source>
</evidence>
<feature type="transmembrane region" description="Helical" evidence="12">
    <location>
        <begin position="51"/>
        <end position="68"/>
    </location>
</feature>
<keyword evidence="7 12" id="KW-0812">Transmembrane</keyword>
<evidence type="ECO:0000256" key="9">
    <source>
        <dbReference type="ARBA" id="ARBA00022989"/>
    </source>
</evidence>
<dbReference type="Proteomes" id="UP001501266">
    <property type="component" value="Unassembled WGS sequence"/>
</dbReference>
<dbReference type="InterPro" id="IPR004358">
    <property type="entry name" value="Sig_transdc_His_kin-like_C"/>
</dbReference>
<keyword evidence="8" id="KW-0418">Kinase</keyword>
<sequence>MSTTAAEAAPYAEADAPSRRPLTWWMWLLAAVLIFAASLGGAILAPQGTGVAVWWPAAGLSLGLALLVPRDRIPAALVLVVVVTASANALAGRPLLVSLAFAVANGLEVAVSLSVLQAWRRPFRLSSLQAALRFAVAAAVAAMLAGVLVGAIVVADGNPFFPTAPFVAASHAAAVLMITPFAVLPRAVPVRASAAEMLVQAVLLAVAIGFVFHVDQALPLAFTLYPFLAWAAFRFPIRVVLVESLVASLAMLGLTLAGGGPFSATGLDVTVGAALLETLLVTFAGFAVVLTAAQYELRAVSRQLDASTQLLGGSLVDARVGLAIAQRDGDATRVVWMNRAARRLLARELGEGDAWAGSIEQASARALHSAEQTTVTTPEGRTITMAANAVDGDGARFAVQLLDVTSILRAQQAQVEAEVERQSARSIRAELERQRDDFLATTSHELRTPITSIVGYTELLADSGSVHESKRAWLAVIDRNAHRLSELVEDLLTLSGGATAPTRPQHPEPIGCADLLEDVVANLRVVSDPRGLEVTVDADDAAVLGSRSDIVRAVTNLLTNALKFTPDGGRIRLSARVQGASVLLEVADTGPGMADEEIAQAFERFYRAPGAERGNVAGTGLGLAIVAELARRNGGDVGLRRNSDGGLTAELRLPAAVGA</sequence>
<keyword evidence="6" id="KW-0808">Transferase</keyword>
<evidence type="ECO:0000313" key="14">
    <source>
        <dbReference type="EMBL" id="GAA1420028.1"/>
    </source>
</evidence>
<accession>A0ABN1YQT5</accession>
<dbReference type="CDD" id="cd00082">
    <property type="entry name" value="HisKA"/>
    <property type="match status" value="1"/>
</dbReference>
<feature type="transmembrane region" description="Helical" evidence="12">
    <location>
        <begin position="166"/>
        <end position="185"/>
    </location>
</feature>
<proteinExistence type="predicted"/>
<evidence type="ECO:0000256" key="5">
    <source>
        <dbReference type="ARBA" id="ARBA00022553"/>
    </source>
</evidence>
<evidence type="ECO:0000256" key="11">
    <source>
        <dbReference type="ARBA" id="ARBA00023136"/>
    </source>
</evidence>
<dbReference type="PROSITE" id="PS50109">
    <property type="entry name" value="HIS_KIN"/>
    <property type="match status" value="1"/>
</dbReference>
<evidence type="ECO:0000256" key="4">
    <source>
        <dbReference type="ARBA" id="ARBA00022475"/>
    </source>
</evidence>
<dbReference type="InterPro" id="IPR005467">
    <property type="entry name" value="His_kinase_dom"/>
</dbReference>
<feature type="transmembrane region" description="Helical" evidence="12">
    <location>
        <begin position="24"/>
        <end position="45"/>
    </location>
</feature>
<dbReference type="InterPro" id="IPR003661">
    <property type="entry name" value="HisK_dim/P_dom"/>
</dbReference>
<evidence type="ECO:0000256" key="1">
    <source>
        <dbReference type="ARBA" id="ARBA00000085"/>
    </source>
</evidence>
<evidence type="ECO:0000256" key="10">
    <source>
        <dbReference type="ARBA" id="ARBA00023012"/>
    </source>
</evidence>
<dbReference type="CDD" id="cd00075">
    <property type="entry name" value="HATPase"/>
    <property type="match status" value="1"/>
</dbReference>
<dbReference type="SUPFAM" id="SSF55874">
    <property type="entry name" value="ATPase domain of HSP90 chaperone/DNA topoisomerase II/histidine kinase"/>
    <property type="match status" value="1"/>
</dbReference>
<evidence type="ECO:0000256" key="6">
    <source>
        <dbReference type="ARBA" id="ARBA00022679"/>
    </source>
</evidence>
<feature type="domain" description="Histidine kinase" evidence="13">
    <location>
        <begin position="441"/>
        <end position="657"/>
    </location>
</feature>
<dbReference type="Pfam" id="PF02518">
    <property type="entry name" value="HATPase_c"/>
    <property type="match status" value="1"/>
</dbReference>
<dbReference type="Pfam" id="PF05231">
    <property type="entry name" value="MASE1"/>
    <property type="match status" value="1"/>
</dbReference>
<evidence type="ECO:0000256" key="3">
    <source>
        <dbReference type="ARBA" id="ARBA00012438"/>
    </source>
</evidence>
<dbReference type="EC" id="2.7.13.3" evidence="3"/>
<dbReference type="EMBL" id="BAAAKK010000001">
    <property type="protein sequence ID" value="GAA1420028.1"/>
    <property type="molecule type" value="Genomic_DNA"/>
</dbReference>
<keyword evidence="9 12" id="KW-1133">Transmembrane helix</keyword>
<dbReference type="InterPro" id="IPR036097">
    <property type="entry name" value="HisK_dim/P_sf"/>
</dbReference>
<dbReference type="PRINTS" id="PR00344">
    <property type="entry name" value="BCTRLSENSOR"/>
</dbReference>
<protein>
    <recommendedName>
        <fullName evidence="3">histidine kinase</fullName>
        <ecNumber evidence="3">2.7.13.3</ecNumber>
    </recommendedName>
</protein>
<feature type="transmembrane region" description="Helical" evidence="12">
    <location>
        <begin position="270"/>
        <end position="293"/>
    </location>
</feature>
<gene>
    <name evidence="14" type="ORF">GCM10009640_08820</name>
</gene>
<keyword evidence="15" id="KW-1185">Reference proteome</keyword>
<keyword evidence="4" id="KW-1003">Cell membrane</keyword>
<feature type="transmembrane region" description="Helical" evidence="12">
    <location>
        <begin position="97"/>
        <end position="119"/>
    </location>
</feature>
<feature type="transmembrane region" description="Helical" evidence="12">
    <location>
        <begin position="197"/>
        <end position="214"/>
    </location>
</feature>
<comment type="catalytic activity">
    <reaction evidence="1">
        <text>ATP + protein L-histidine = ADP + protein N-phospho-L-histidine.</text>
        <dbReference type="EC" id="2.7.13.3"/>
    </reaction>
</comment>
<keyword evidence="10" id="KW-0902">Two-component regulatory system</keyword>